<sequence>MNIRLTSLQTRSLLRSAGFCRGIGLLFILALVISPLLAQNGTEPDPRLRKTIESINQRYLETLKSEDIEGHMALYAEDASAFLAGQKPLRGRSTIRRERESNLTEVILVRGAIHTDSVEVGGPLAITTGRFSYTLRRKDDPERVWTYSGHFLLVLKQQPNGEWLIHIDGGFPEPT</sequence>
<keyword evidence="3" id="KW-1185">Reference proteome</keyword>
<accession>A0A8A4TPT6</accession>
<proteinExistence type="predicted"/>
<feature type="domain" description="DUF4440" evidence="1">
    <location>
        <begin position="52"/>
        <end position="165"/>
    </location>
</feature>
<dbReference type="KEGG" id="scor:J3U87_03795"/>
<organism evidence="2 3">
    <name type="scientific">Sulfidibacter corallicola</name>
    <dbReference type="NCBI Taxonomy" id="2818388"/>
    <lineage>
        <taxon>Bacteria</taxon>
        <taxon>Pseudomonadati</taxon>
        <taxon>Acidobacteriota</taxon>
        <taxon>Holophagae</taxon>
        <taxon>Acanthopleuribacterales</taxon>
        <taxon>Acanthopleuribacteraceae</taxon>
        <taxon>Sulfidibacter</taxon>
    </lineage>
</organism>
<dbReference type="Proteomes" id="UP000663929">
    <property type="component" value="Chromosome"/>
</dbReference>
<dbReference type="InterPro" id="IPR032710">
    <property type="entry name" value="NTF2-like_dom_sf"/>
</dbReference>
<reference evidence="2" key="1">
    <citation type="submission" date="2021-03" db="EMBL/GenBank/DDBJ databases">
        <title>Acanthopleuribacteraceae sp. M133.</title>
        <authorList>
            <person name="Wang G."/>
        </authorList>
    </citation>
    <scope>NUCLEOTIDE SEQUENCE</scope>
    <source>
        <strain evidence="2">M133</strain>
    </source>
</reference>
<evidence type="ECO:0000313" key="2">
    <source>
        <dbReference type="EMBL" id="QTD51570.1"/>
    </source>
</evidence>
<dbReference type="EMBL" id="CP071793">
    <property type="protein sequence ID" value="QTD51570.1"/>
    <property type="molecule type" value="Genomic_DNA"/>
</dbReference>
<evidence type="ECO:0000313" key="3">
    <source>
        <dbReference type="Proteomes" id="UP000663929"/>
    </source>
</evidence>
<dbReference type="SUPFAM" id="SSF54427">
    <property type="entry name" value="NTF2-like"/>
    <property type="match status" value="1"/>
</dbReference>
<name>A0A8A4TPT6_SULCO</name>
<dbReference type="Gene3D" id="3.10.450.50">
    <property type="match status" value="1"/>
</dbReference>
<dbReference type="RefSeq" id="WP_237381698.1">
    <property type="nucleotide sequence ID" value="NZ_CP071793.1"/>
</dbReference>
<dbReference type="Pfam" id="PF14534">
    <property type="entry name" value="DUF4440"/>
    <property type="match status" value="1"/>
</dbReference>
<protein>
    <submittedName>
        <fullName evidence="2">DUF4440 domain-containing protein</fullName>
    </submittedName>
</protein>
<dbReference type="InterPro" id="IPR027843">
    <property type="entry name" value="DUF4440"/>
</dbReference>
<gene>
    <name evidence="2" type="ORF">J3U87_03795</name>
</gene>
<evidence type="ECO:0000259" key="1">
    <source>
        <dbReference type="Pfam" id="PF14534"/>
    </source>
</evidence>
<dbReference type="AlphaFoldDB" id="A0A8A4TPT6"/>